<feature type="region of interest" description="Disordered" evidence="1">
    <location>
        <begin position="1"/>
        <end position="23"/>
    </location>
</feature>
<evidence type="ECO:0000313" key="2">
    <source>
        <dbReference type="EMBL" id="JAI06661.1"/>
    </source>
</evidence>
<dbReference type="EMBL" id="GBXM01001917">
    <property type="protein sequence ID" value="JAI06661.1"/>
    <property type="molecule type" value="Transcribed_RNA"/>
</dbReference>
<reference evidence="2" key="1">
    <citation type="submission" date="2014-11" db="EMBL/GenBank/DDBJ databases">
        <authorList>
            <person name="Amaro Gonzalez C."/>
        </authorList>
    </citation>
    <scope>NUCLEOTIDE SEQUENCE</scope>
</reference>
<accession>A0A0E9XXS5</accession>
<reference evidence="2" key="2">
    <citation type="journal article" date="2015" name="Fish Shellfish Immunol.">
        <title>Early steps in the European eel (Anguilla anguilla)-Vibrio vulnificus interaction in the gills: Role of the RtxA13 toxin.</title>
        <authorList>
            <person name="Callol A."/>
            <person name="Pajuelo D."/>
            <person name="Ebbesson L."/>
            <person name="Teles M."/>
            <person name="MacKenzie S."/>
            <person name="Amaro C."/>
        </authorList>
    </citation>
    <scope>NUCLEOTIDE SEQUENCE</scope>
</reference>
<dbReference type="AlphaFoldDB" id="A0A0E9XXS5"/>
<evidence type="ECO:0000256" key="1">
    <source>
        <dbReference type="SAM" id="MobiDB-lite"/>
    </source>
</evidence>
<sequence>MAARSDSADHTPPGPQSSSILDLKGLSRDELQFKPLNQFCHQNSCLYL</sequence>
<proteinExistence type="predicted"/>
<protein>
    <submittedName>
        <fullName evidence="2">Uncharacterized protein</fullName>
    </submittedName>
</protein>
<name>A0A0E9XXS5_ANGAN</name>
<organism evidence="2">
    <name type="scientific">Anguilla anguilla</name>
    <name type="common">European freshwater eel</name>
    <name type="synonym">Muraena anguilla</name>
    <dbReference type="NCBI Taxonomy" id="7936"/>
    <lineage>
        <taxon>Eukaryota</taxon>
        <taxon>Metazoa</taxon>
        <taxon>Chordata</taxon>
        <taxon>Craniata</taxon>
        <taxon>Vertebrata</taxon>
        <taxon>Euteleostomi</taxon>
        <taxon>Actinopterygii</taxon>
        <taxon>Neopterygii</taxon>
        <taxon>Teleostei</taxon>
        <taxon>Anguilliformes</taxon>
        <taxon>Anguillidae</taxon>
        <taxon>Anguilla</taxon>
    </lineage>
</organism>